<keyword evidence="3" id="KW-0804">Transcription</keyword>
<reference evidence="6 7" key="1">
    <citation type="submission" date="2019-12" db="EMBL/GenBank/DDBJ databases">
        <title>Novel species isolated from a subtropical stream in China.</title>
        <authorList>
            <person name="Lu H."/>
        </authorList>
    </citation>
    <scope>NUCLEOTIDE SEQUENCE [LARGE SCALE GENOMIC DNA]</scope>
    <source>
        <strain evidence="6 7">FT134W</strain>
    </source>
</reference>
<dbReference type="AlphaFoldDB" id="A0A7X4H1K0"/>
<accession>A0A7X4H1K0</accession>
<dbReference type="Gene3D" id="1.10.357.10">
    <property type="entry name" value="Tetracycline Repressor, domain 2"/>
    <property type="match status" value="1"/>
</dbReference>
<dbReference type="InterPro" id="IPR004111">
    <property type="entry name" value="Repressor_TetR_C"/>
</dbReference>
<dbReference type="PRINTS" id="PR00455">
    <property type="entry name" value="HTHTETR"/>
</dbReference>
<dbReference type="InterPro" id="IPR036271">
    <property type="entry name" value="Tet_transcr_reg_TetR-rel_C_sf"/>
</dbReference>
<dbReference type="Proteomes" id="UP000469734">
    <property type="component" value="Unassembled WGS sequence"/>
</dbReference>
<dbReference type="Pfam" id="PF02909">
    <property type="entry name" value="TetR_C_1"/>
    <property type="match status" value="1"/>
</dbReference>
<dbReference type="InterPro" id="IPR009057">
    <property type="entry name" value="Homeodomain-like_sf"/>
</dbReference>
<dbReference type="PROSITE" id="PS50977">
    <property type="entry name" value="HTH_TETR_2"/>
    <property type="match status" value="1"/>
</dbReference>
<evidence type="ECO:0000259" key="5">
    <source>
        <dbReference type="PROSITE" id="PS50977"/>
    </source>
</evidence>
<dbReference type="GO" id="GO:0003700">
    <property type="term" value="F:DNA-binding transcription factor activity"/>
    <property type="evidence" value="ECO:0007669"/>
    <property type="project" value="TreeGrafter"/>
</dbReference>
<dbReference type="SUPFAM" id="SSF46689">
    <property type="entry name" value="Homeodomain-like"/>
    <property type="match status" value="1"/>
</dbReference>
<comment type="caution">
    <text evidence="6">The sequence shown here is derived from an EMBL/GenBank/DDBJ whole genome shotgun (WGS) entry which is preliminary data.</text>
</comment>
<dbReference type="PANTHER" id="PTHR30055">
    <property type="entry name" value="HTH-TYPE TRANSCRIPTIONAL REGULATOR RUTR"/>
    <property type="match status" value="1"/>
</dbReference>
<organism evidence="6 7">
    <name type="scientific">Duganella margarita</name>
    <dbReference type="NCBI Taxonomy" id="2692170"/>
    <lineage>
        <taxon>Bacteria</taxon>
        <taxon>Pseudomonadati</taxon>
        <taxon>Pseudomonadota</taxon>
        <taxon>Betaproteobacteria</taxon>
        <taxon>Burkholderiales</taxon>
        <taxon>Oxalobacteraceae</taxon>
        <taxon>Telluria group</taxon>
        <taxon>Duganella</taxon>
    </lineage>
</organism>
<keyword evidence="2 4" id="KW-0238">DNA-binding</keyword>
<protein>
    <submittedName>
        <fullName evidence="6">TetR family transcriptional regulator</fullName>
    </submittedName>
</protein>
<dbReference type="InterPro" id="IPR050109">
    <property type="entry name" value="HTH-type_TetR-like_transc_reg"/>
</dbReference>
<feature type="DNA-binding region" description="H-T-H motif" evidence="4">
    <location>
        <begin position="37"/>
        <end position="56"/>
    </location>
</feature>
<sequence length="226" mass="25325">MTVEKKSAKAKAEPLDRNRIAQVALTLIDEQGIDQLSMRKLGSVLGVEAMALYHYFRNKAELLDGILDIILADVAARLTPDGTSLERVRRTFDALRTIAIEHPHAFLSMVSRRFRTQVALEFYEQLLQLFHQAGLSPEQSGRYYRLMANFTVGAGVAEVGSRAKQPDATPIILENFSAPEEFPRITEVMPFLRMSEIDQIYCSGMDILFAALNLELAKTKTPPVAR</sequence>
<evidence type="ECO:0000313" key="6">
    <source>
        <dbReference type="EMBL" id="MYM73617.1"/>
    </source>
</evidence>
<evidence type="ECO:0000256" key="4">
    <source>
        <dbReference type="PROSITE-ProRule" id="PRU00335"/>
    </source>
</evidence>
<evidence type="ECO:0000256" key="2">
    <source>
        <dbReference type="ARBA" id="ARBA00023125"/>
    </source>
</evidence>
<dbReference type="Pfam" id="PF00440">
    <property type="entry name" value="TetR_N"/>
    <property type="match status" value="1"/>
</dbReference>
<name>A0A7X4H1K0_9BURK</name>
<evidence type="ECO:0000256" key="1">
    <source>
        <dbReference type="ARBA" id="ARBA00023015"/>
    </source>
</evidence>
<evidence type="ECO:0000256" key="3">
    <source>
        <dbReference type="ARBA" id="ARBA00023163"/>
    </source>
</evidence>
<dbReference type="GO" id="GO:0000976">
    <property type="term" value="F:transcription cis-regulatory region binding"/>
    <property type="evidence" value="ECO:0007669"/>
    <property type="project" value="TreeGrafter"/>
</dbReference>
<dbReference type="RefSeq" id="WP_161050746.1">
    <property type="nucleotide sequence ID" value="NZ_WWCR01000015.1"/>
</dbReference>
<gene>
    <name evidence="6" type="ORF">GTP56_15605</name>
</gene>
<dbReference type="EMBL" id="WWCR01000015">
    <property type="protein sequence ID" value="MYM73617.1"/>
    <property type="molecule type" value="Genomic_DNA"/>
</dbReference>
<proteinExistence type="predicted"/>
<dbReference type="GO" id="GO:0045892">
    <property type="term" value="P:negative regulation of DNA-templated transcription"/>
    <property type="evidence" value="ECO:0007669"/>
    <property type="project" value="InterPro"/>
</dbReference>
<evidence type="ECO:0000313" key="7">
    <source>
        <dbReference type="Proteomes" id="UP000469734"/>
    </source>
</evidence>
<feature type="domain" description="HTH tetR-type" evidence="5">
    <location>
        <begin position="14"/>
        <end position="74"/>
    </location>
</feature>
<keyword evidence="1" id="KW-0805">Transcription regulation</keyword>
<dbReference type="PANTHER" id="PTHR30055:SF234">
    <property type="entry name" value="HTH-TYPE TRANSCRIPTIONAL REGULATOR BETI"/>
    <property type="match status" value="1"/>
</dbReference>
<dbReference type="InterPro" id="IPR001647">
    <property type="entry name" value="HTH_TetR"/>
</dbReference>
<dbReference type="SUPFAM" id="SSF48498">
    <property type="entry name" value="Tetracyclin repressor-like, C-terminal domain"/>
    <property type="match status" value="1"/>
</dbReference>